<name>A0A167NGR6_9GAMM</name>
<dbReference type="Proteomes" id="UP000076486">
    <property type="component" value="Unassembled WGS sequence"/>
</dbReference>
<proteinExistence type="predicted"/>
<sequence>MNQHKSQHSVLEKINIWSADNTDSPSLLISQDDGSFHLGYYSGMGTSDNTPIEQLDPQYKATISQLYISGKLIQSGKAFTLYPGSDSFKKLVSVK</sequence>
<comment type="caution">
    <text evidence="1">The sequence shown here is derived from an EMBL/GenBank/DDBJ whole genome shotgun (WGS) entry which is preliminary data.</text>
</comment>
<evidence type="ECO:0000313" key="2">
    <source>
        <dbReference type="Proteomes" id="UP000076486"/>
    </source>
</evidence>
<organism evidence="1 2">
    <name type="scientific">Pseudoalteromonas luteoviolacea CPMOR-1</name>
    <dbReference type="NCBI Taxonomy" id="1365248"/>
    <lineage>
        <taxon>Bacteria</taxon>
        <taxon>Pseudomonadati</taxon>
        <taxon>Pseudomonadota</taxon>
        <taxon>Gammaproteobacteria</taxon>
        <taxon>Alteromonadales</taxon>
        <taxon>Pseudoalteromonadaceae</taxon>
        <taxon>Pseudoalteromonas</taxon>
    </lineage>
</organism>
<dbReference type="AlphaFoldDB" id="A0A167NGR6"/>
<protein>
    <submittedName>
        <fullName evidence="1">Uncharacterized protein</fullName>
    </submittedName>
</protein>
<gene>
    <name evidence="1" type="ORF">N473_07385</name>
</gene>
<dbReference type="PATRIC" id="fig|1365248.3.peg.149"/>
<dbReference type="EMBL" id="AUYC01000002">
    <property type="protein sequence ID" value="KZN68239.1"/>
    <property type="molecule type" value="Genomic_DNA"/>
</dbReference>
<reference evidence="1 2" key="1">
    <citation type="submission" date="2013-07" db="EMBL/GenBank/DDBJ databases">
        <title>Comparative Genomic and Metabolomic Analysis of Twelve Strains of Pseudoalteromonas luteoviolacea.</title>
        <authorList>
            <person name="Vynne N.G."/>
            <person name="Mansson M."/>
            <person name="Gram L."/>
        </authorList>
    </citation>
    <scope>NUCLEOTIDE SEQUENCE [LARGE SCALE GENOMIC DNA]</scope>
    <source>
        <strain evidence="1 2">CPMOR-1</strain>
    </source>
</reference>
<evidence type="ECO:0000313" key="1">
    <source>
        <dbReference type="EMBL" id="KZN68239.1"/>
    </source>
</evidence>
<dbReference type="RefSeq" id="WP_063366303.1">
    <property type="nucleotide sequence ID" value="NZ_AUYC01000002.1"/>
</dbReference>
<accession>A0A167NGR6</accession>